<reference evidence="2 3" key="1">
    <citation type="journal article" date="2021" name="Int. J. Syst. Evol. Microbiol.">
        <title>Reticulibacter mediterranei gen. nov., sp. nov., within the new family Reticulibacteraceae fam. nov., and Ktedonospora formicarum gen. nov., sp. nov., Ktedonobacter robiniae sp. nov., Dictyobacter formicarum sp. nov. and Dictyobacter arantiisoli sp. nov., belonging to the class Ktedonobacteria.</title>
        <authorList>
            <person name="Yabe S."/>
            <person name="Zheng Y."/>
            <person name="Wang C.M."/>
            <person name="Sakai Y."/>
            <person name="Abe K."/>
            <person name="Yokota A."/>
            <person name="Donadio S."/>
            <person name="Cavaletti L."/>
            <person name="Monciardini P."/>
        </authorList>
    </citation>
    <scope>NUCLEOTIDE SEQUENCE [LARGE SCALE GENOMIC DNA]</scope>
    <source>
        <strain evidence="2 3">SOSP1-9</strain>
    </source>
</reference>
<proteinExistence type="predicted"/>
<evidence type="ECO:0000259" key="1">
    <source>
        <dbReference type="Pfam" id="PF00248"/>
    </source>
</evidence>
<evidence type="ECO:0000313" key="2">
    <source>
        <dbReference type="EMBL" id="GHO86888.1"/>
    </source>
</evidence>
<dbReference type="Proteomes" id="UP000635565">
    <property type="component" value="Unassembled WGS sequence"/>
</dbReference>
<accession>A0ABQ3VMQ0</accession>
<sequence length="98" mass="10938">MSQLTLRESLRQFVPLPENKGEFYYDFLQSGPATALATALRFTLSTPGVHTAIVGTTNPARYAQNAALIAAGNLSDEEYQEIRAIWEQRADQHWLGLE</sequence>
<dbReference type="InterPro" id="IPR023210">
    <property type="entry name" value="NADP_OxRdtase_dom"/>
</dbReference>
<gene>
    <name evidence="2" type="ORF">KSZ_48940</name>
</gene>
<keyword evidence="3" id="KW-1185">Reference proteome</keyword>
<name>A0ABQ3VMQ0_9CHLR</name>
<dbReference type="Gene3D" id="3.20.20.100">
    <property type="entry name" value="NADP-dependent oxidoreductase domain"/>
    <property type="match status" value="1"/>
</dbReference>
<dbReference type="EMBL" id="BNJJ01000014">
    <property type="protein sequence ID" value="GHO86888.1"/>
    <property type="molecule type" value="Genomic_DNA"/>
</dbReference>
<organism evidence="2 3">
    <name type="scientific">Dictyobacter formicarum</name>
    <dbReference type="NCBI Taxonomy" id="2778368"/>
    <lineage>
        <taxon>Bacteria</taxon>
        <taxon>Bacillati</taxon>
        <taxon>Chloroflexota</taxon>
        <taxon>Ktedonobacteria</taxon>
        <taxon>Ktedonobacterales</taxon>
        <taxon>Dictyobacteraceae</taxon>
        <taxon>Dictyobacter</taxon>
    </lineage>
</organism>
<dbReference type="Pfam" id="PF00248">
    <property type="entry name" value="Aldo_ket_red"/>
    <property type="match status" value="1"/>
</dbReference>
<dbReference type="InterPro" id="IPR036812">
    <property type="entry name" value="NAD(P)_OxRdtase_dom_sf"/>
</dbReference>
<dbReference type="RefSeq" id="WP_201364494.1">
    <property type="nucleotide sequence ID" value="NZ_BNJJ01000014.1"/>
</dbReference>
<dbReference type="SUPFAM" id="SSF51430">
    <property type="entry name" value="NAD(P)-linked oxidoreductase"/>
    <property type="match status" value="1"/>
</dbReference>
<protein>
    <recommendedName>
        <fullName evidence="1">NADP-dependent oxidoreductase domain-containing protein</fullName>
    </recommendedName>
</protein>
<comment type="caution">
    <text evidence="2">The sequence shown here is derived from an EMBL/GenBank/DDBJ whole genome shotgun (WGS) entry which is preliminary data.</text>
</comment>
<feature type="domain" description="NADP-dependent oxidoreductase" evidence="1">
    <location>
        <begin position="27"/>
        <end position="87"/>
    </location>
</feature>
<evidence type="ECO:0000313" key="3">
    <source>
        <dbReference type="Proteomes" id="UP000635565"/>
    </source>
</evidence>